<dbReference type="RefSeq" id="XP_002503024.1">
    <property type="nucleotide sequence ID" value="XM_002502978.1"/>
</dbReference>
<dbReference type="FunCoup" id="C1E972">
    <property type="interactions" value="1649"/>
</dbReference>
<keyword evidence="2" id="KW-1185">Reference proteome</keyword>
<evidence type="ECO:0000313" key="2">
    <source>
        <dbReference type="Proteomes" id="UP000002009"/>
    </source>
</evidence>
<gene>
    <name evidence="1" type="ORF">MICPUN_59627</name>
</gene>
<dbReference type="AlphaFoldDB" id="C1E972"/>
<dbReference type="SUPFAM" id="SSF51735">
    <property type="entry name" value="NAD(P)-binding Rossmann-fold domains"/>
    <property type="match status" value="1"/>
</dbReference>
<dbReference type="OrthoDB" id="5296at2759"/>
<dbReference type="InParanoid" id="C1E972"/>
<dbReference type="InterPro" id="IPR002347">
    <property type="entry name" value="SDR_fam"/>
</dbReference>
<dbReference type="EMBL" id="CP001327">
    <property type="protein sequence ID" value="ACO64282.1"/>
    <property type="molecule type" value="Genomic_DNA"/>
</dbReference>
<proteinExistence type="predicted"/>
<reference evidence="1 2" key="1">
    <citation type="journal article" date="2009" name="Science">
        <title>Green evolution and dynamic adaptations revealed by genomes of the marine picoeukaryotes Micromonas.</title>
        <authorList>
            <person name="Worden A.Z."/>
            <person name="Lee J.H."/>
            <person name="Mock T."/>
            <person name="Rouze P."/>
            <person name="Simmons M.P."/>
            <person name="Aerts A.L."/>
            <person name="Allen A.E."/>
            <person name="Cuvelier M.L."/>
            <person name="Derelle E."/>
            <person name="Everett M.V."/>
            <person name="Foulon E."/>
            <person name="Grimwood J."/>
            <person name="Gundlach H."/>
            <person name="Henrissat B."/>
            <person name="Napoli C."/>
            <person name="McDonald S.M."/>
            <person name="Parker M.S."/>
            <person name="Rombauts S."/>
            <person name="Salamov A."/>
            <person name="Von Dassow P."/>
            <person name="Badger J.H."/>
            <person name="Coutinho P.M."/>
            <person name="Demir E."/>
            <person name="Dubchak I."/>
            <person name="Gentemann C."/>
            <person name="Eikrem W."/>
            <person name="Gready J.E."/>
            <person name="John U."/>
            <person name="Lanier W."/>
            <person name="Lindquist E.A."/>
            <person name="Lucas S."/>
            <person name="Mayer K.F."/>
            <person name="Moreau H."/>
            <person name="Not F."/>
            <person name="Otillar R."/>
            <person name="Panaud O."/>
            <person name="Pangilinan J."/>
            <person name="Paulsen I."/>
            <person name="Piegu B."/>
            <person name="Poliakov A."/>
            <person name="Robbens S."/>
            <person name="Schmutz J."/>
            <person name="Toulza E."/>
            <person name="Wyss T."/>
            <person name="Zelensky A."/>
            <person name="Zhou K."/>
            <person name="Armbrust E.V."/>
            <person name="Bhattacharya D."/>
            <person name="Goodenough U.W."/>
            <person name="Van de Peer Y."/>
            <person name="Grigoriev I.V."/>
        </authorList>
    </citation>
    <scope>NUCLEOTIDE SEQUENCE [LARGE SCALE GENOMIC DNA]</scope>
    <source>
        <strain evidence="2">RCC299 / NOUM17</strain>
    </source>
</reference>
<dbReference type="GO" id="GO:0016616">
    <property type="term" value="F:oxidoreductase activity, acting on the CH-OH group of donors, NAD or NADP as acceptor"/>
    <property type="evidence" value="ECO:0007669"/>
    <property type="project" value="TreeGrafter"/>
</dbReference>
<dbReference type="GeneID" id="8244312"/>
<dbReference type="PANTHER" id="PTHR45458">
    <property type="entry name" value="SHORT-CHAIN DEHYDROGENASE/REDUCTASE SDR"/>
    <property type="match status" value="1"/>
</dbReference>
<protein>
    <submittedName>
        <fullName evidence="1">Short-chain dehydrogenase/reductase</fullName>
    </submittedName>
</protein>
<name>C1E972_MICCC</name>
<evidence type="ECO:0000313" key="1">
    <source>
        <dbReference type="EMBL" id="ACO64282.1"/>
    </source>
</evidence>
<dbReference type="InterPro" id="IPR036291">
    <property type="entry name" value="NAD(P)-bd_dom_sf"/>
</dbReference>
<dbReference type="eggNOG" id="KOG1210">
    <property type="taxonomic scope" value="Eukaryota"/>
</dbReference>
<dbReference type="PRINTS" id="PR00081">
    <property type="entry name" value="GDHRDH"/>
</dbReference>
<dbReference type="PANTHER" id="PTHR45458:SF1">
    <property type="entry name" value="SHORT CHAIN DEHYDROGENASE"/>
    <property type="match status" value="1"/>
</dbReference>
<accession>C1E972</accession>
<dbReference type="Gene3D" id="3.40.50.720">
    <property type="entry name" value="NAD(P)-binding Rossmann-like Domain"/>
    <property type="match status" value="1"/>
</dbReference>
<dbReference type="STRING" id="296587.C1E972"/>
<organism evidence="1 2">
    <name type="scientific">Micromonas commoda (strain RCC299 / NOUM17 / CCMP2709)</name>
    <name type="common">Picoplanktonic green alga</name>
    <dbReference type="NCBI Taxonomy" id="296587"/>
    <lineage>
        <taxon>Eukaryota</taxon>
        <taxon>Viridiplantae</taxon>
        <taxon>Chlorophyta</taxon>
        <taxon>Mamiellophyceae</taxon>
        <taxon>Mamiellales</taxon>
        <taxon>Mamiellaceae</taxon>
        <taxon>Micromonas</taxon>
    </lineage>
</organism>
<sequence>MSASLAARSANFLAARSVRTVVRKQAVAKTAVYSTRRTLTVSTRAMGAKIPEGDHFTMADQPARFAKGKADNNSRMLTTDYYDGTFLKGQRVLVTGGNRGIGLALVEELVDCGADVVVMGRGSSDELDALEGVQVITGCDVTDTKSVEAAVAKVTEPVDILINNAGYFYEPLETITSMNFDEELKMIDICAVGPLRVSSLMFNAGKIKAPGGKIAMITSQGGSVAWRVVQNPTGHDYGHHMSKSAANMGGVLLAQELAPKGVCVQMLHPGFNKTGMTKKYEKIWEVEGAVDASMGAKRVLHEVKLMSPEYNGLFINCEDGLQIPW</sequence>
<dbReference type="Proteomes" id="UP000002009">
    <property type="component" value="Chromosome 6"/>
</dbReference>
<dbReference type="KEGG" id="mis:MICPUN_59627"/>
<dbReference type="Pfam" id="PF00106">
    <property type="entry name" value="adh_short"/>
    <property type="match status" value="1"/>
</dbReference>
<dbReference type="InterPro" id="IPR052184">
    <property type="entry name" value="SDR_enzymes"/>
</dbReference>